<feature type="region of interest" description="Disordered" evidence="2">
    <location>
        <begin position="1169"/>
        <end position="1208"/>
    </location>
</feature>
<accession>A0A9Q1AT69</accession>
<dbReference type="GO" id="GO:0045892">
    <property type="term" value="P:negative regulation of DNA-templated transcription"/>
    <property type="evidence" value="ECO:0007669"/>
    <property type="project" value="TreeGrafter"/>
</dbReference>
<reference evidence="6" key="1">
    <citation type="journal article" date="2023" name="DNA Res.">
        <title>Chromosome-level genome assembly of Phrynocephalus forsythii using third-generation DNA sequencing and Hi-C analysis.</title>
        <authorList>
            <person name="Qi Y."/>
            <person name="Zhao W."/>
            <person name="Zhao Y."/>
            <person name="Niu C."/>
            <person name="Cao S."/>
            <person name="Zhang Y."/>
        </authorList>
    </citation>
    <scope>NUCLEOTIDE SEQUENCE</scope>
    <source>
        <tissue evidence="6">Muscle</tissue>
    </source>
</reference>
<evidence type="ECO:0000256" key="1">
    <source>
        <dbReference type="ARBA" id="ARBA00006992"/>
    </source>
</evidence>
<comment type="similarity">
    <text evidence="1">Belongs to the SBNO family.</text>
</comment>
<feature type="domain" description="SBNO alpha/beta" evidence="5">
    <location>
        <begin position="977"/>
        <end position="1090"/>
    </location>
</feature>
<dbReference type="Gene3D" id="3.40.50.300">
    <property type="entry name" value="P-loop containing nucleotide triphosphate hydrolases"/>
    <property type="match status" value="1"/>
</dbReference>
<dbReference type="GO" id="GO:0050727">
    <property type="term" value="P:regulation of inflammatory response"/>
    <property type="evidence" value="ECO:0007669"/>
    <property type="project" value="TreeGrafter"/>
</dbReference>
<dbReference type="PANTHER" id="PTHR12706:SF5">
    <property type="entry name" value="PROTEIN STRAWBERRY NOTCH HOMOLOG 2"/>
    <property type="match status" value="1"/>
</dbReference>
<feature type="region of interest" description="Disordered" evidence="2">
    <location>
        <begin position="1"/>
        <end position="21"/>
    </location>
</feature>
<feature type="domain" description="Strawberry notch helicase C" evidence="3">
    <location>
        <begin position="661"/>
        <end position="939"/>
    </location>
</feature>
<gene>
    <name evidence="6" type="ORF">JRQ81_009031</name>
</gene>
<evidence type="ECO:0000256" key="2">
    <source>
        <dbReference type="SAM" id="MobiDB-lite"/>
    </source>
</evidence>
<dbReference type="InterPro" id="IPR026937">
    <property type="entry name" value="SBNO_Helicase_C_dom"/>
</dbReference>
<dbReference type="GO" id="GO:0005634">
    <property type="term" value="C:nucleus"/>
    <property type="evidence" value="ECO:0007669"/>
    <property type="project" value="TreeGrafter"/>
</dbReference>
<evidence type="ECO:0000259" key="5">
    <source>
        <dbReference type="Pfam" id="PF25373"/>
    </source>
</evidence>
<dbReference type="GO" id="GO:0030316">
    <property type="term" value="P:osteoclast differentiation"/>
    <property type="evidence" value="ECO:0007669"/>
    <property type="project" value="TreeGrafter"/>
</dbReference>
<dbReference type="InterPro" id="IPR027417">
    <property type="entry name" value="P-loop_NTPase"/>
</dbReference>
<comment type="caution">
    <text evidence="6">The sequence shown here is derived from an EMBL/GenBank/DDBJ whole genome shotgun (WGS) entry which is preliminary data.</text>
</comment>
<dbReference type="GO" id="GO:0045944">
    <property type="term" value="P:positive regulation of transcription by RNA polymerase II"/>
    <property type="evidence" value="ECO:0007669"/>
    <property type="project" value="TreeGrafter"/>
</dbReference>
<dbReference type="InterPro" id="IPR057332">
    <property type="entry name" value="SBNO_a/b_dom"/>
</dbReference>
<dbReference type="GO" id="GO:0071354">
    <property type="term" value="P:cellular response to interleukin-6"/>
    <property type="evidence" value="ECO:0007669"/>
    <property type="project" value="TreeGrafter"/>
</dbReference>
<evidence type="ECO:0000313" key="6">
    <source>
        <dbReference type="EMBL" id="KAJ7308480.1"/>
    </source>
</evidence>
<evidence type="ECO:0000259" key="4">
    <source>
        <dbReference type="Pfam" id="PF13872"/>
    </source>
</evidence>
<dbReference type="InterPro" id="IPR039187">
    <property type="entry name" value="SNO_AAA"/>
</dbReference>
<dbReference type="Pfam" id="PF13871">
    <property type="entry name" value="Helicase_C_4"/>
    <property type="match status" value="1"/>
</dbReference>
<organism evidence="6 7">
    <name type="scientific">Phrynocephalus forsythii</name>
    <dbReference type="NCBI Taxonomy" id="171643"/>
    <lineage>
        <taxon>Eukaryota</taxon>
        <taxon>Metazoa</taxon>
        <taxon>Chordata</taxon>
        <taxon>Craniata</taxon>
        <taxon>Vertebrata</taxon>
        <taxon>Euteleostomi</taxon>
        <taxon>Lepidosauria</taxon>
        <taxon>Squamata</taxon>
        <taxon>Bifurcata</taxon>
        <taxon>Unidentata</taxon>
        <taxon>Episquamata</taxon>
        <taxon>Toxicofera</taxon>
        <taxon>Iguania</taxon>
        <taxon>Acrodonta</taxon>
        <taxon>Agamidae</taxon>
        <taxon>Agaminae</taxon>
        <taxon>Phrynocephalus</taxon>
    </lineage>
</organism>
<dbReference type="InterPro" id="IPR026741">
    <property type="entry name" value="SNO"/>
</dbReference>
<dbReference type="Pfam" id="PF25373">
    <property type="entry name" value="SBNO"/>
    <property type="match status" value="1"/>
</dbReference>
<dbReference type="Pfam" id="PF13872">
    <property type="entry name" value="AAA_34"/>
    <property type="match status" value="1"/>
</dbReference>
<protein>
    <recommendedName>
        <fullName evidence="8">Protein strawberry notch homolog 2</fullName>
    </recommendedName>
</protein>
<name>A0A9Q1AT69_9SAUR</name>
<dbReference type="EMBL" id="JAPFRF010000018">
    <property type="protein sequence ID" value="KAJ7308480.1"/>
    <property type="molecule type" value="Genomic_DNA"/>
</dbReference>
<keyword evidence="7" id="KW-1185">Reference proteome</keyword>
<sequence length="1331" mass="148036">MPALPLTMDGGRDHHSPCTHQQSGTALYRMPALQAQLSRPALENSPSEWWTPTPYSTAPYTAPSFLSDNQQYFNTTSDFYANSIGGQLFPDTNYATPGFSDFLPKNGDFPQWLCGLNCRTYSNSVLIASKCTDLPGKAAAFPESQLGLDLEEVLASLLLTPLPMAVGLAGCQILKTSHAPRFLLPWLSWRRRLFAVMKPDLPPLGAQRFQLPTRPRFSASNDLKYDAERDLKDIDAPYIPVHALNKIKYGDTATSEGVLFATYSALIGESQAGGLHRTRLKQILEWCKEDFEGVIVFDECHKAKNASSTKMGKAVLDLQNKLPRARVVYASATGASEPKNMIYMSRLGIWGEGTPFRSFEEFLHAIEKRGVGAMEIVAMDMKVSGMYIARQLSFSGVTFRIEEIPLDEEYKLVYNQAARLWAEALVVFQQAADLIGLESRKSLWGQFWSAHQRFFKYLCIAAKVRRLVQLAKEELSKDKCVVIGLQSTGEARTREVLDENEGHLNCFVSAAEGVFLSLIQKQFPSTKRKRERGTGVKRKRKPRARCSTKFPKAAYEFAGTCGSGAAIIKISSDSSSDSELAPDSDFNSSPESLFDNEDVVLVERGSTAAAANGFLGEDRGSLYMPNFQKEMQGPGVLEHVEKLKQDLVAKVKSLGQQLPLNTLDELIDHFGGPEYVAEMTGRKGRVVRQCDGSVMFETRAEPGLSIDNVNLKEKERFMNGDKLIAIISEASSSGISLQADRRVKNQKRRVHMTLELPWSADRAIQQFGRTHRSNQVHAPEYIFLISELAGERRFASVVAKRLESLGALTHGDRRATESRDLSKYNFENKYGSRALEKVLLTILSQVENKVPVPKGYDKGDAAFFQEMKQSLLSVGVCCKDMRFGNVTIEKDCSITKFLNRILGLEVHKQNLLFQYFSDTFDYLIERDKKDGKYDMGILDLAPGIDEIYEESKEVFLTPGHPRDGQVVFYKISVDRGMKWEEAYERSLHLTGLNDGFYLSHKARGSTYTCLLVEQNHGKHSFTLYKPNIGKHSHPESLESLLRKYKKVSAEEAQGPWESSYAFSLEYCNHAVWNGHCKVVRDGKECSQGTRLRHYYMLCGSLLRVWSQIASIMADITNTSYLQIVRLKTKEKKKQVGIQIPESCVQLVLGKLKQMDQNVKEKRSQALSAAGPAYPLLPPPPPSRPLDLSQPAGPPAFLGPRPTSSSLPPEEVLDLTYSPLSEGLPDLWGEASPQPPLHFTFPSSYDGAALGAGLPLGSPPRHEPLPPAPGPPLPHAFSLSSQDINYKEVLEEMMLNSLHVGGLEENGSGSATPGRQSVIQFSGPFPNYYSAG</sequence>
<dbReference type="Proteomes" id="UP001142489">
    <property type="component" value="Unassembled WGS sequence"/>
</dbReference>
<evidence type="ECO:0008006" key="8">
    <source>
        <dbReference type="Google" id="ProtNLM"/>
    </source>
</evidence>
<feature type="domain" description="Strawberry notch AAA" evidence="4">
    <location>
        <begin position="217"/>
        <end position="416"/>
    </location>
</feature>
<dbReference type="SUPFAM" id="SSF52540">
    <property type="entry name" value="P-loop containing nucleoside triphosphate hydrolases"/>
    <property type="match status" value="2"/>
</dbReference>
<dbReference type="GO" id="GO:0002281">
    <property type="term" value="P:macrophage activation involved in immune response"/>
    <property type="evidence" value="ECO:0007669"/>
    <property type="project" value="TreeGrafter"/>
</dbReference>
<dbReference type="PANTHER" id="PTHR12706">
    <property type="entry name" value="STRAWBERRY NOTCH-RELATED"/>
    <property type="match status" value="1"/>
</dbReference>
<dbReference type="OrthoDB" id="421838at2759"/>
<dbReference type="GO" id="GO:0042393">
    <property type="term" value="F:histone binding"/>
    <property type="evidence" value="ECO:0007669"/>
    <property type="project" value="TreeGrafter"/>
</dbReference>
<evidence type="ECO:0000313" key="7">
    <source>
        <dbReference type="Proteomes" id="UP001142489"/>
    </source>
</evidence>
<proteinExistence type="inferred from homology"/>
<dbReference type="GO" id="GO:0031490">
    <property type="term" value="F:chromatin DNA binding"/>
    <property type="evidence" value="ECO:0007669"/>
    <property type="project" value="TreeGrafter"/>
</dbReference>
<evidence type="ECO:0000259" key="3">
    <source>
        <dbReference type="Pfam" id="PF13871"/>
    </source>
</evidence>
<feature type="compositionally biased region" description="Pro residues" evidence="2">
    <location>
        <begin position="1174"/>
        <end position="1183"/>
    </location>
</feature>